<feature type="region of interest" description="Disordered" evidence="1">
    <location>
        <begin position="111"/>
        <end position="163"/>
    </location>
</feature>
<organism evidence="3 4">
    <name type="scientific">Geodermatophilus amargosae</name>
    <dbReference type="NCBI Taxonomy" id="1296565"/>
    <lineage>
        <taxon>Bacteria</taxon>
        <taxon>Bacillati</taxon>
        <taxon>Actinomycetota</taxon>
        <taxon>Actinomycetes</taxon>
        <taxon>Geodermatophilales</taxon>
        <taxon>Geodermatophilaceae</taxon>
        <taxon>Geodermatophilus</taxon>
    </lineage>
</organism>
<feature type="domain" description="Insertion element IS402-like" evidence="2">
    <location>
        <begin position="7"/>
        <end position="79"/>
    </location>
</feature>
<proteinExistence type="predicted"/>
<dbReference type="NCBIfam" id="NF033580">
    <property type="entry name" value="transpos_IS5_3"/>
    <property type="match status" value="1"/>
</dbReference>
<dbReference type="InterPro" id="IPR025161">
    <property type="entry name" value="IS402-like_dom"/>
</dbReference>
<keyword evidence="4" id="KW-1185">Reference proteome</keyword>
<evidence type="ECO:0000313" key="3">
    <source>
        <dbReference type="EMBL" id="SFU10786.1"/>
    </source>
</evidence>
<dbReference type="AlphaFoldDB" id="A0A1I7DGR6"/>
<dbReference type="InterPro" id="IPR052909">
    <property type="entry name" value="Transposase_6_like"/>
</dbReference>
<evidence type="ECO:0000256" key="1">
    <source>
        <dbReference type="SAM" id="MobiDB-lite"/>
    </source>
</evidence>
<gene>
    <name evidence="3" type="ORF">SAMN05660657_05741</name>
</gene>
<dbReference type="EMBL" id="FPBA01000068">
    <property type="protein sequence ID" value="SFU10786.1"/>
    <property type="molecule type" value="Genomic_DNA"/>
</dbReference>
<dbReference type="Proteomes" id="UP000199546">
    <property type="component" value="Unassembled WGS sequence"/>
</dbReference>
<dbReference type="Pfam" id="PF13340">
    <property type="entry name" value="DUF4096"/>
    <property type="match status" value="1"/>
</dbReference>
<dbReference type="PANTHER" id="PTHR46637">
    <property type="entry name" value="TIS1421-TRANSPOSASE PROTEIN A"/>
    <property type="match status" value="1"/>
</dbReference>
<name>A0A1I7DGR6_9ACTN</name>
<sequence>MQDRHDLTDEQWAVLEPLLPDRTPRRGGRWVDHRPVVDGVLWRIRTGAPWRDLPPVYGHWQTVYDRHRRWSADGTWERVLQTLRTACDVDLTAEQGEWAVAIDSTIVRAHQHAAGARGQPPRDVPAERLAPQVAPGPRDRGRVGGQHRSPRRGRATPPGQSGP</sequence>
<dbReference type="STRING" id="1296565.SAMN05660657_05741"/>
<protein>
    <submittedName>
        <fullName evidence="3">Transposase</fullName>
    </submittedName>
</protein>
<evidence type="ECO:0000259" key="2">
    <source>
        <dbReference type="Pfam" id="PF13340"/>
    </source>
</evidence>
<accession>A0A1I7DGR6</accession>
<reference evidence="4" key="1">
    <citation type="submission" date="2016-10" db="EMBL/GenBank/DDBJ databases">
        <authorList>
            <person name="Varghese N."/>
            <person name="Submissions S."/>
        </authorList>
    </citation>
    <scope>NUCLEOTIDE SEQUENCE [LARGE SCALE GENOMIC DNA]</scope>
    <source>
        <strain evidence="4">DSM 46136</strain>
    </source>
</reference>
<evidence type="ECO:0000313" key="4">
    <source>
        <dbReference type="Proteomes" id="UP000199546"/>
    </source>
</evidence>
<dbReference type="PANTHER" id="PTHR46637:SF1">
    <property type="entry name" value="BLL5188 PROTEIN"/>
    <property type="match status" value="1"/>
</dbReference>